<proteinExistence type="inferred from homology"/>
<dbReference type="PROSITE" id="PS00137">
    <property type="entry name" value="SUBTILASE_HIS"/>
    <property type="match status" value="1"/>
</dbReference>
<evidence type="ECO:0000256" key="4">
    <source>
        <dbReference type="ARBA" id="ARBA00022801"/>
    </source>
</evidence>
<evidence type="ECO:0000256" key="3">
    <source>
        <dbReference type="ARBA" id="ARBA00022729"/>
    </source>
</evidence>
<dbReference type="InterPro" id="IPR022398">
    <property type="entry name" value="Peptidase_S8_His-AS"/>
</dbReference>
<dbReference type="Pfam" id="PF03797">
    <property type="entry name" value="Autotransporter"/>
    <property type="match status" value="1"/>
</dbReference>
<dbReference type="InterPro" id="IPR011050">
    <property type="entry name" value="Pectin_lyase_fold/virulence"/>
</dbReference>
<dbReference type="NCBIfam" id="TIGR01414">
    <property type="entry name" value="autotrans_barl"/>
    <property type="match status" value="1"/>
</dbReference>
<dbReference type="PROSITE" id="PS51892">
    <property type="entry name" value="SUBTILASE"/>
    <property type="match status" value="1"/>
</dbReference>
<evidence type="ECO:0000256" key="5">
    <source>
        <dbReference type="ARBA" id="ARBA00022825"/>
    </source>
</evidence>
<dbReference type="InterPro" id="IPR023828">
    <property type="entry name" value="Peptidase_S8_Ser-AS"/>
</dbReference>
<feature type="region of interest" description="Disordered" evidence="7">
    <location>
        <begin position="1"/>
        <end position="23"/>
    </location>
</feature>
<dbReference type="SUPFAM" id="SSF52743">
    <property type="entry name" value="Subtilisin-like"/>
    <property type="match status" value="1"/>
</dbReference>
<reference evidence="10 11" key="1">
    <citation type="submission" date="2021-08" db="EMBL/GenBank/DDBJ databases">
        <title>Novel members of of the genus Stenotrophomonas from differernt environment.</title>
        <authorList>
            <person name="Deng Y."/>
        </authorList>
    </citation>
    <scope>NUCLEOTIDE SEQUENCE [LARGE SCALE GENOMIC DNA]</scope>
    <source>
        <strain evidence="10 11">CPCC 101365</strain>
    </source>
</reference>
<dbReference type="PANTHER" id="PTHR43399">
    <property type="entry name" value="SUBTILISIN-RELATED"/>
    <property type="match status" value="1"/>
</dbReference>
<evidence type="ECO:0000259" key="9">
    <source>
        <dbReference type="PROSITE" id="PS51208"/>
    </source>
</evidence>
<feature type="active site" description="Charge relay system" evidence="6">
    <location>
        <position position="92"/>
    </location>
</feature>
<dbReference type="PROSITE" id="PS51208">
    <property type="entry name" value="AUTOTRANSPORTER"/>
    <property type="match status" value="1"/>
</dbReference>
<evidence type="ECO:0000256" key="2">
    <source>
        <dbReference type="ARBA" id="ARBA00022670"/>
    </source>
</evidence>
<gene>
    <name evidence="10" type="ORF">K5L01_01685</name>
</gene>
<dbReference type="InterPro" id="IPR036709">
    <property type="entry name" value="Autotransporte_beta_dom_sf"/>
</dbReference>
<feature type="chain" id="PRO_5045287191" evidence="8">
    <location>
        <begin position="43"/>
        <end position="1077"/>
    </location>
</feature>
<dbReference type="SUPFAM" id="SSF103515">
    <property type="entry name" value="Autotransporter"/>
    <property type="match status" value="1"/>
</dbReference>
<keyword evidence="5 6" id="KW-0720">Serine protease</keyword>
<keyword evidence="11" id="KW-1185">Reference proteome</keyword>
<dbReference type="InterPro" id="IPR015500">
    <property type="entry name" value="Peptidase_S8_subtilisin-rel"/>
</dbReference>
<name>A0ABT0SDH1_9GAMM</name>
<dbReference type="EMBL" id="JAIKTS010000001">
    <property type="protein sequence ID" value="MCL7713372.1"/>
    <property type="molecule type" value="Genomic_DNA"/>
</dbReference>
<dbReference type="InterPro" id="IPR036852">
    <property type="entry name" value="Peptidase_S8/S53_dom_sf"/>
</dbReference>
<evidence type="ECO:0000256" key="7">
    <source>
        <dbReference type="SAM" id="MobiDB-lite"/>
    </source>
</evidence>
<dbReference type="InterPro" id="IPR034061">
    <property type="entry name" value="Peptidases_S8_Autotransporter"/>
</dbReference>
<keyword evidence="2 6" id="KW-0645">Protease</keyword>
<feature type="signal peptide" evidence="8">
    <location>
        <begin position="1"/>
        <end position="42"/>
    </location>
</feature>
<dbReference type="InterPro" id="IPR006315">
    <property type="entry name" value="OM_autotransptr_brl_dom"/>
</dbReference>
<feature type="active site" description="Charge relay system" evidence="6">
    <location>
        <position position="405"/>
    </location>
</feature>
<dbReference type="Gene3D" id="3.40.50.200">
    <property type="entry name" value="Peptidase S8/S53 domain"/>
    <property type="match status" value="1"/>
</dbReference>
<comment type="caution">
    <text evidence="10">The sequence shown here is derived from an EMBL/GenBank/DDBJ whole genome shotgun (WGS) entry which is preliminary data.</text>
</comment>
<keyword evidence="3 8" id="KW-0732">Signal</keyword>
<feature type="compositionally biased region" description="Basic residues" evidence="7">
    <location>
        <begin position="14"/>
        <end position="23"/>
    </location>
</feature>
<dbReference type="InterPro" id="IPR000209">
    <property type="entry name" value="Peptidase_S8/S53_dom"/>
</dbReference>
<dbReference type="PRINTS" id="PR00723">
    <property type="entry name" value="SUBTILISIN"/>
</dbReference>
<sequence>MKSANRTSRALRGTSRRQPPRSSRLRRALVLALVLGISPAMAQAQAETGAPGDPGSWMSDEFKADWGLAAIKAQYAYARGLTGKGIRLGVFDSGVDLAHGEFAGRNVDGIRIADVLADGTPCTNTSLLAGPDACFLSDGDTVAVDYFHYTDADRALVDALVDGGYLYDWVPEYFESLAGFSFQTHGTHVAGTMAANRDGQGTHGVAFAADLTSARLFSNSYSDLYSQLGLGGESHAIGPDSGTVESMYAQMAAAGVRAINHSWGLSEEPTSVADMDMLYAYNVAYFDTYVQPSLRDGMLQVFAAGNNYGEIAGIYATLPRYVPDLEKYWLSVVNIDLAGAIDGSSSRCGQTMDWCVSAPGTDITSTVVVGDIEGEVLGDGNGGVAGLEITAESPEYGYGDMTGTSMAAPHVSGALALLMERFPYLDNPQIRDVLLTTATDLGAPGVDEVYGWGLINLEKAIDGPGMLRVDTDVVMNQRAGGTRVWEGAAWDDWRNDIDGPGRLGKDGIGWLRLSGDNRFAGASVRQGILELTGDNTLAGDVSVDGTAAALYLTATGSLNGSDLRVNQGMAVVNGSVRDGRTVVGAGGTLGGSGTLGDLEVQGTLAPGNSIGTLSIKGDYVQKAGSTYVAELSPPAASDTLDVSGTALIEGGTLMLLPSGDGTFLLGQQYTLLTAAGGLSGAFEAVDASGLSPFLKPSALFSANRLQLAIERGQALASAATTRNQKPVATALDSMADSSGLLQRLVLLSAPQAATAFDQLSGEIHASAKSLLAQDSRAVRDSALARARHGQDAFSAQNAADPGLGAWVEVEQSNSRLEGDGNATQARLSGNTTLVGADLQTDSGWRFGLLGGTGRSTLRVAGRSSKAEVDSRHVGAHAGRQWGGFGLRAGYAQSRQTLETHREVVFTGLSERADAKYDADLKQAFVEAGYRFAFGRNELEPFAQFAQVRIRTDDARETGGLSALAVRGDSSTTHLSTAGLRFNANLSATGQPQSWLSLRASLAYRHAGGDLTPRTSADWNGGGGFTVEGTPLTRNATLAELGVAARLSARTLLELGYTGMLASDGNDTGMNARLSVQF</sequence>
<protein>
    <submittedName>
        <fullName evidence="10">S8 family serine peptidase</fullName>
    </submittedName>
</protein>
<evidence type="ECO:0000256" key="8">
    <source>
        <dbReference type="SAM" id="SignalP"/>
    </source>
</evidence>
<feature type="domain" description="Autotransporter" evidence="9">
    <location>
        <begin position="798"/>
        <end position="1077"/>
    </location>
</feature>
<keyword evidence="4 6" id="KW-0378">Hydrolase</keyword>
<dbReference type="Proteomes" id="UP001431235">
    <property type="component" value="Unassembled WGS sequence"/>
</dbReference>
<dbReference type="Pfam" id="PF00082">
    <property type="entry name" value="Peptidase_S8"/>
    <property type="match status" value="1"/>
</dbReference>
<dbReference type="CDD" id="cd04848">
    <property type="entry name" value="Peptidases_S8_Autotransporter_serine_protease_like"/>
    <property type="match status" value="1"/>
</dbReference>
<comment type="similarity">
    <text evidence="1 6">Belongs to the peptidase S8 family.</text>
</comment>
<dbReference type="InterPro" id="IPR051048">
    <property type="entry name" value="Peptidase_S8/S53_subtilisin"/>
</dbReference>
<dbReference type="InterPro" id="IPR005546">
    <property type="entry name" value="Autotransporte_beta"/>
</dbReference>
<dbReference type="SUPFAM" id="SSF51126">
    <property type="entry name" value="Pectin lyase-like"/>
    <property type="match status" value="1"/>
</dbReference>
<feature type="active site" description="Charge relay system" evidence="6">
    <location>
        <position position="185"/>
    </location>
</feature>
<dbReference type="PANTHER" id="PTHR43399:SF4">
    <property type="entry name" value="CELL WALL-ASSOCIATED PROTEASE"/>
    <property type="match status" value="1"/>
</dbReference>
<evidence type="ECO:0000256" key="6">
    <source>
        <dbReference type="PROSITE-ProRule" id="PRU01240"/>
    </source>
</evidence>
<accession>A0ABT0SDH1</accession>
<dbReference type="PROSITE" id="PS00138">
    <property type="entry name" value="SUBTILASE_SER"/>
    <property type="match status" value="1"/>
</dbReference>
<dbReference type="Gene3D" id="2.40.128.130">
    <property type="entry name" value="Autotransporter beta-domain"/>
    <property type="match status" value="1"/>
</dbReference>
<evidence type="ECO:0000313" key="10">
    <source>
        <dbReference type="EMBL" id="MCL7713372.1"/>
    </source>
</evidence>
<dbReference type="SMART" id="SM00869">
    <property type="entry name" value="Autotransporter"/>
    <property type="match status" value="1"/>
</dbReference>
<evidence type="ECO:0000313" key="11">
    <source>
        <dbReference type="Proteomes" id="UP001431235"/>
    </source>
</evidence>
<evidence type="ECO:0000256" key="1">
    <source>
        <dbReference type="ARBA" id="ARBA00011073"/>
    </source>
</evidence>
<organism evidence="10 11">
    <name type="scientific">Stenotrophomonas mori</name>
    <dbReference type="NCBI Taxonomy" id="2871096"/>
    <lineage>
        <taxon>Bacteria</taxon>
        <taxon>Pseudomonadati</taxon>
        <taxon>Pseudomonadota</taxon>
        <taxon>Gammaproteobacteria</taxon>
        <taxon>Lysobacterales</taxon>
        <taxon>Lysobacteraceae</taxon>
        <taxon>Stenotrophomonas</taxon>
    </lineage>
</organism>